<sequence length="737" mass="83529">MASIVNNEVQLVAEDHVDVTDSEADLESIQSETTSIKASMLEWRQENGRTYHKYKDGKYLVPNDEKELDRLDMQHEIFYLTWDGKLGITPPCEPGAKVGRVLDLGTGTGLWAIDFADLHPEAEVLGMDLSPVQPSDVPPNVRFEIDDIEEEWLYSQPFDYIHSRIITGGISDWKKMIKKAYDHLTPGGWYEIQESDMSPAADDGTLPPEKALSRFGALIREAYVEMGVPLVHVPDLKDVLTEVGFEDVELTVFKWPTNPWAKDPKYKKIGEWNYHNFGGAVETVSLAPLTRVHGWTKEEVLLFAAEVRKDLRDPKVHSYFPIYTLVGRKPLEAATKPAATEPTPAEVSTSPQMVDKRMRSIATFQSKRVFVQEVIPGSWLTSEPTQQRVRVRHIATMAAAPEEHPEEFLVADDEISDSEVDLESLRSETTSVKSSILEYRIENGRSYHKYKDGKYAFPNDDQENERLDMQSEICNLTFHGKMGFAPPAEEGANVGRILDLGTGTGLWAIDYGDQHPETEVLGVDLSPIQPRDVPPNVHFEVDDVEEDWLYSRPFDYIHIRFLNGSIADWKKLVTKAYDNLVPGGYFEIQENDFVFTSDDETLAPKAPLAEFGRLVREAAAKFGRAFVPCPELKDILTEVGFEDVVLDKFKWPSNPWPKDPYHKTIGQWNYHNFVDAAEALALAPLTRAHDWTKEEVQIFLIDVRKDMRNPKVHSYMPIYTIVGRKPLKKDAPAAPQA</sequence>
<dbReference type="AlphaFoldDB" id="A0A9P7R5G2"/>
<dbReference type="PANTHER" id="PTHR43591:SF105">
    <property type="entry name" value="METHYLTRANSFERASE DOMAIN-CONTAINING PROTEIN-RELATED"/>
    <property type="match status" value="1"/>
</dbReference>
<dbReference type="CDD" id="cd02440">
    <property type="entry name" value="AdoMet_MTases"/>
    <property type="match status" value="2"/>
</dbReference>
<dbReference type="Gene3D" id="3.40.50.150">
    <property type="entry name" value="Vaccinia Virus protein VP39"/>
    <property type="match status" value="2"/>
</dbReference>
<accession>A0A9P7R5G2</accession>
<reference evidence="2" key="1">
    <citation type="submission" date="2021-05" db="EMBL/GenBank/DDBJ databases">
        <title>Comparative genomics of three Colletotrichum scovillei strains and genetic complementation revealed genes involved fungal growth and virulence on chili pepper.</title>
        <authorList>
            <person name="Hsieh D.-K."/>
            <person name="Chuang S.-C."/>
            <person name="Chen C.-Y."/>
            <person name="Chao Y.-T."/>
            <person name="Lu M.-Y.J."/>
            <person name="Lee M.-H."/>
            <person name="Shih M.-C."/>
        </authorList>
    </citation>
    <scope>NUCLEOTIDE SEQUENCE</scope>
    <source>
        <strain evidence="2">Coll-153</strain>
    </source>
</reference>
<dbReference type="GO" id="GO:0008168">
    <property type="term" value="F:methyltransferase activity"/>
    <property type="evidence" value="ECO:0007669"/>
    <property type="project" value="TreeGrafter"/>
</dbReference>
<gene>
    <name evidence="2" type="ORF">JMJ77_013306</name>
</gene>
<protein>
    <submittedName>
        <fullName evidence="2">UMTA protein</fullName>
    </submittedName>
</protein>
<evidence type="ECO:0000313" key="2">
    <source>
        <dbReference type="EMBL" id="KAG7050562.1"/>
    </source>
</evidence>
<comment type="similarity">
    <text evidence="1">Belongs to the methyltransferase superfamily. LaeA methyltransferase family.</text>
</comment>
<evidence type="ECO:0000256" key="1">
    <source>
        <dbReference type="ARBA" id="ARBA00038158"/>
    </source>
</evidence>
<dbReference type="SUPFAM" id="SSF53335">
    <property type="entry name" value="S-adenosyl-L-methionine-dependent methyltransferases"/>
    <property type="match status" value="2"/>
</dbReference>
<dbReference type="EMBL" id="JAESDN010000005">
    <property type="protein sequence ID" value="KAG7050562.1"/>
    <property type="molecule type" value="Genomic_DNA"/>
</dbReference>
<evidence type="ECO:0000313" key="3">
    <source>
        <dbReference type="Proteomes" id="UP000699042"/>
    </source>
</evidence>
<dbReference type="Pfam" id="PF13489">
    <property type="entry name" value="Methyltransf_23"/>
    <property type="match status" value="2"/>
</dbReference>
<keyword evidence="3" id="KW-1185">Reference proteome</keyword>
<dbReference type="PANTHER" id="PTHR43591">
    <property type="entry name" value="METHYLTRANSFERASE"/>
    <property type="match status" value="1"/>
</dbReference>
<name>A0A9P7R5G2_9PEZI</name>
<dbReference type="InterPro" id="IPR029063">
    <property type="entry name" value="SAM-dependent_MTases_sf"/>
</dbReference>
<dbReference type="Proteomes" id="UP000699042">
    <property type="component" value="Unassembled WGS sequence"/>
</dbReference>
<organism evidence="2 3">
    <name type="scientific">Colletotrichum scovillei</name>
    <dbReference type="NCBI Taxonomy" id="1209932"/>
    <lineage>
        <taxon>Eukaryota</taxon>
        <taxon>Fungi</taxon>
        <taxon>Dikarya</taxon>
        <taxon>Ascomycota</taxon>
        <taxon>Pezizomycotina</taxon>
        <taxon>Sordariomycetes</taxon>
        <taxon>Hypocreomycetidae</taxon>
        <taxon>Glomerellales</taxon>
        <taxon>Glomerellaceae</taxon>
        <taxon>Colletotrichum</taxon>
        <taxon>Colletotrichum acutatum species complex</taxon>
    </lineage>
</organism>
<comment type="caution">
    <text evidence="2">The sequence shown here is derived from an EMBL/GenBank/DDBJ whole genome shotgun (WGS) entry which is preliminary data.</text>
</comment>
<proteinExistence type="inferred from homology"/>